<gene>
    <name evidence="2" type="ORF">GOODEAATRI_008695</name>
</gene>
<proteinExistence type="predicted"/>
<protein>
    <submittedName>
        <fullName evidence="2">Uncharacterized protein</fullName>
    </submittedName>
</protein>
<reference evidence="2 3" key="1">
    <citation type="submission" date="2021-06" db="EMBL/GenBank/DDBJ databases">
        <authorList>
            <person name="Palmer J.M."/>
        </authorList>
    </citation>
    <scope>NUCLEOTIDE SEQUENCE [LARGE SCALE GENOMIC DNA]</scope>
    <source>
        <strain evidence="2 3">GA_2019</strain>
        <tissue evidence="2">Muscle</tissue>
    </source>
</reference>
<evidence type="ECO:0000313" key="2">
    <source>
        <dbReference type="EMBL" id="MEQ2158093.1"/>
    </source>
</evidence>
<feature type="non-terminal residue" evidence="2">
    <location>
        <position position="1"/>
    </location>
</feature>
<evidence type="ECO:0000256" key="1">
    <source>
        <dbReference type="SAM" id="MobiDB-lite"/>
    </source>
</evidence>
<dbReference type="EMBL" id="JAHRIO010000468">
    <property type="protein sequence ID" value="MEQ2158093.1"/>
    <property type="molecule type" value="Genomic_DNA"/>
</dbReference>
<comment type="caution">
    <text evidence="2">The sequence shown here is derived from an EMBL/GenBank/DDBJ whole genome shotgun (WGS) entry which is preliminary data.</text>
</comment>
<sequence>FVTAPEKKYGEPKKLTVTVEELQPIMNAIVGLFPRRFLEKQTRRQREVVRANKPCPPSPPGALYSGSTA</sequence>
<keyword evidence="3" id="KW-1185">Reference proteome</keyword>
<evidence type="ECO:0000313" key="3">
    <source>
        <dbReference type="Proteomes" id="UP001476798"/>
    </source>
</evidence>
<organism evidence="2 3">
    <name type="scientific">Goodea atripinnis</name>
    <dbReference type="NCBI Taxonomy" id="208336"/>
    <lineage>
        <taxon>Eukaryota</taxon>
        <taxon>Metazoa</taxon>
        <taxon>Chordata</taxon>
        <taxon>Craniata</taxon>
        <taxon>Vertebrata</taxon>
        <taxon>Euteleostomi</taxon>
        <taxon>Actinopterygii</taxon>
        <taxon>Neopterygii</taxon>
        <taxon>Teleostei</taxon>
        <taxon>Neoteleostei</taxon>
        <taxon>Acanthomorphata</taxon>
        <taxon>Ovalentaria</taxon>
        <taxon>Atherinomorphae</taxon>
        <taxon>Cyprinodontiformes</taxon>
        <taxon>Goodeidae</taxon>
        <taxon>Goodea</taxon>
    </lineage>
</organism>
<name>A0ABV0MG69_9TELE</name>
<dbReference type="Proteomes" id="UP001476798">
    <property type="component" value="Unassembled WGS sequence"/>
</dbReference>
<feature type="region of interest" description="Disordered" evidence="1">
    <location>
        <begin position="44"/>
        <end position="69"/>
    </location>
</feature>
<accession>A0ABV0MG69</accession>